<evidence type="ECO:0000313" key="1">
    <source>
        <dbReference type="EMBL" id="VTZ61992.1"/>
    </source>
</evidence>
<dbReference type="Proteomes" id="UP000507954">
    <property type="component" value="Unassembled WGS sequence"/>
</dbReference>
<protein>
    <submittedName>
        <fullName evidence="1">Uncharacterized protein</fullName>
    </submittedName>
</protein>
<dbReference type="AlphaFoldDB" id="A0A508X2C9"/>
<gene>
    <name evidence="1" type="ORF">EMEDMD4_320018</name>
</gene>
<organism evidence="1">
    <name type="scientific">Sinorhizobium medicae</name>
    <dbReference type="NCBI Taxonomy" id="110321"/>
    <lineage>
        <taxon>Bacteria</taxon>
        <taxon>Pseudomonadati</taxon>
        <taxon>Pseudomonadota</taxon>
        <taxon>Alphaproteobacteria</taxon>
        <taxon>Hyphomicrobiales</taxon>
        <taxon>Rhizobiaceae</taxon>
        <taxon>Sinorhizobium/Ensifer group</taxon>
        <taxon>Sinorhizobium</taxon>
    </lineage>
</organism>
<name>A0A508X2C9_9HYPH</name>
<dbReference type="EMBL" id="CABFNB010000098">
    <property type="protein sequence ID" value="VTZ61992.1"/>
    <property type="molecule type" value="Genomic_DNA"/>
</dbReference>
<reference evidence="1" key="1">
    <citation type="submission" date="2019-06" db="EMBL/GenBank/DDBJ databases">
        <authorList>
            <person name="Le Quere A."/>
            <person name="Colella S."/>
        </authorList>
    </citation>
    <scope>NUCLEOTIDE SEQUENCE</scope>
    <source>
        <strain evidence="1">EmedicaeMD41</strain>
    </source>
</reference>
<sequence>MRPRVKVQSSTPTISIAQGKRTFEMNSIVGFFFLRLPDGERCRELHDAAVAFERTLFLTARRAECSALCGLSPTVDFLNFLTARLLRKIYGA</sequence>
<accession>A0A508X2C9</accession>
<proteinExistence type="predicted"/>